<dbReference type="EMBL" id="JBHRYH010000009">
    <property type="protein sequence ID" value="MFC3625309.1"/>
    <property type="molecule type" value="Genomic_DNA"/>
</dbReference>
<protein>
    <submittedName>
        <fullName evidence="1">Uncharacterized protein</fullName>
    </submittedName>
</protein>
<evidence type="ECO:0000313" key="2">
    <source>
        <dbReference type="Proteomes" id="UP001595636"/>
    </source>
</evidence>
<sequence length="129" mass="14050">MGQQWVGVGEIGPAWHEAGLAAKPGYCVSTMPWHCHCAVALMEQVLLPQRAMASARDTDASWTLMCGSLARRDMQRVRLQAEVCDVGGVRHRTLPVCVVSGWLQRSHGRADVDLLAAMPAEVWCHGNAC</sequence>
<gene>
    <name evidence="1" type="ORF">ACFOKJ_04000</name>
</gene>
<organism evidence="1 2">
    <name type="scientific">Vogesella amnigena</name>
    <dbReference type="NCBI Taxonomy" id="1507449"/>
    <lineage>
        <taxon>Bacteria</taxon>
        <taxon>Pseudomonadati</taxon>
        <taxon>Pseudomonadota</taxon>
        <taxon>Betaproteobacteria</taxon>
        <taxon>Neisseriales</taxon>
        <taxon>Chromobacteriaceae</taxon>
        <taxon>Vogesella</taxon>
    </lineage>
</organism>
<accession>A0ABV7TRE6</accession>
<dbReference type="RefSeq" id="WP_390276813.1">
    <property type="nucleotide sequence ID" value="NZ_JBHRYH010000009.1"/>
</dbReference>
<evidence type="ECO:0000313" key="1">
    <source>
        <dbReference type="EMBL" id="MFC3625309.1"/>
    </source>
</evidence>
<name>A0ABV7TRE6_9NEIS</name>
<reference evidence="2" key="1">
    <citation type="journal article" date="2019" name="Int. J. Syst. Evol. Microbiol.">
        <title>The Global Catalogue of Microorganisms (GCM) 10K type strain sequencing project: providing services to taxonomists for standard genome sequencing and annotation.</title>
        <authorList>
            <consortium name="The Broad Institute Genomics Platform"/>
            <consortium name="The Broad Institute Genome Sequencing Center for Infectious Disease"/>
            <person name="Wu L."/>
            <person name="Ma J."/>
        </authorList>
    </citation>
    <scope>NUCLEOTIDE SEQUENCE [LARGE SCALE GENOMIC DNA]</scope>
    <source>
        <strain evidence="2">KCTC 42195</strain>
    </source>
</reference>
<comment type="caution">
    <text evidence="1">The sequence shown here is derived from an EMBL/GenBank/DDBJ whole genome shotgun (WGS) entry which is preliminary data.</text>
</comment>
<keyword evidence="2" id="KW-1185">Reference proteome</keyword>
<proteinExistence type="predicted"/>
<dbReference type="Proteomes" id="UP001595636">
    <property type="component" value="Unassembled WGS sequence"/>
</dbReference>